<dbReference type="InterPro" id="IPR050951">
    <property type="entry name" value="Retrovirus_Pol_polyprotein"/>
</dbReference>
<evidence type="ECO:0000313" key="2">
    <source>
        <dbReference type="EMBL" id="CAF5042799.1"/>
    </source>
</evidence>
<reference evidence="2" key="1">
    <citation type="submission" date="2021-02" db="EMBL/GenBank/DDBJ databases">
        <authorList>
            <person name="Nowell W R."/>
        </authorList>
    </citation>
    <scope>NUCLEOTIDE SEQUENCE</scope>
</reference>
<dbReference type="AlphaFoldDB" id="A0A8S3DVE4"/>
<feature type="domain" description="Integrase catalytic" evidence="1">
    <location>
        <begin position="1"/>
        <end position="63"/>
    </location>
</feature>
<sequence length="63" mass="7031">MEEIILVHGPPDVIITDQGTHFNNELITAVSNLVGCKHVFSTPYHPQTNGQTERWNATFVAQI</sequence>
<organism evidence="2 3">
    <name type="scientific">Rotaria magnacalcarata</name>
    <dbReference type="NCBI Taxonomy" id="392030"/>
    <lineage>
        <taxon>Eukaryota</taxon>
        <taxon>Metazoa</taxon>
        <taxon>Spiralia</taxon>
        <taxon>Gnathifera</taxon>
        <taxon>Rotifera</taxon>
        <taxon>Eurotatoria</taxon>
        <taxon>Bdelloidea</taxon>
        <taxon>Philodinida</taxon>
        <taxon>Philodinidae</taxon>
        <taxon>Rotaria</taxon>
    </lineage>
</organism>
<dbReference type="PROSITE" id="PS50994">
    <property type="entry name" value="INTEGRASE"/>
    <property type="match status" value="1"/>
</dbReference>
<evidence type="ECO:0000313" key="3">
    <source>
        <dbReference type="Proteomes" id="UP000676336"/>
    </source>
</evidence>
<dbReference type="GO" id="GO:0015074">
    <property type="term" value="P:DNA integration"/>
    <property type="evidence" value="ECO:0007669"/>
    <property type="project" value="InterPro"/>
</dbReference>
<feature type="non-terminal residue" evidence="2">
    <location>
        <position position="63"/>
    </location>
</feature>
<dbReference type="EMBL" id="CAJOBI010221590">
    <property type="protein sequence ID" value="CAF5042799.1"/>
    <property type="molecule type" value="Genomic_DNA"/>
</dbReference>
<dbReference type="PANTHER" id="PTHR37984">
    <property type="entry name" value="PROTEIN CBG26694"/>
    <property type="match status" value="1"/>
</dbReference>
<dbReference type="InterPro" id="IPR001584">
    <property type="entry name" value="Integrase_cat-core"/>
</dbReference>
<name>A0A8S3DVE4_9BILA</name>
<dbReference type="GO" id="GO:0003676">
    <property type="term" value="F:nucleic acid binding"/>
    <property type="evidence" value="ECO:0007669"/>
    <property type="project" value="InterPro"/>
</dbReference>
<dbReference type="PANTHER" id="PTHR37984:SF5">
    <property type="entry name" value="PROTEIN NYNRIN-LIKE"/>
    <property type="match status" value="1"/>
</dbReference>
<dbReference type="InterPro" id="IPR012337">
    <property type="entry name" value="RNaseH-like_sf"/>
</dbReference>
<dbReference type="SUPFAM" id="SSF53098">
    <property type="entry name" value="Ribonuclease H-like"/>
    <property type="match status" value="1"/>
</dbReference>
<evidence type="ECO:0000259" key="1">
    <source>
        <dbReference type="PROSITE" id="PS50994"/>
    </source>
</evidence>
<protein>
    <recommendedName>
        <fullName evidence="1">Integrase catalytic domain-containing protein</fullName>
    </recommendedName>
</protein>
<comment type="caution">
    <text evidence="2">The sequence shown here is derived from an EMBL/GenBank/DDBJ whole genome shotgun (WGS) entry which is preliminary data.</text>
</comment>
<dbReference type="Proteomes" id="UP000676336">
    <property type="component" value="Unassembled WGS sequence"/>
</dbReference>
<accession>A0A8S3DVE4</accession>
<gene>
    <name evidence="2" type="ORF">SMN809_LOCUS58736</name>
</gene>
<dbReference type="InterPro" id="IPR036397">
    <property type="entry name" value="RNaseH_sf"/>
</dbReference>
<dbReference type="Gene3D" id="3.30.420.10">
    <property type="entry name" value="Ribonuclease H-like superfamily/Ribonuclease H"/>
    <property type="match status" value="1"/>
</dbReference>
<proteinExistence type="predicted"/>